<comment type="caution">
    <text evidence="9">The sequence shown here is derived from an EMBL/GenBank/DDBJ whole genome shotgun (WGS) entry which is preliminary data.</text>
</comment>
<dbReference type="InterPro" id="IPR045864">
    <property type="entry name" value="aa-tRNA-synth_II/BPL/LPL"/>
</dbReference>
<dbReference type="InterPro" id="IPR019491">
    <property type="entry name" value="Lipoate_protein_ligase_C"/>
</dbReference>
<evidence type="ECO:0000256" key="5">
    <source>
        <dbReference type="ARBA" id="ARBA00022741"/>
    </source>
</evidence>
<gene>
    <name evidence="9" type="ORF">LCGC14_2405000</name>
</gene>
<evidence type="ECO:0000256" key="7">
    <source>
        <dbReference type="ARBA" id="ARBA00048037"/>
    </source>
</evidence>
<evidence type="ECO:0000256" key="1">
    <source>
        <dbReference type="ARBA" id="ARBA00005085"/>
    </source>
</evidence>
<keyword evidence="5" id="KW-0547">Nucleotide-binding</keyword>
<reference evidence="9" key="1">
    <citation type="journal article" date="2015" name="Nature">
        <title>Complex archaea that bridge the gap between prokaryotes and eukaryotes.</title>
        <authorList>
            <person name="Spang A."/>
            <person name="Saw J.H."/>
            <person name="Jorgensen S.L."/>
            <person name="Zaremba-Niedzwiedzka K."/>
            <person name="Martijn J."/>
            <person name="Lind A.E."/>
            <person name="van Eijk R."/>
            <person name="Schleper C."/>
            <person name="Guy L."/>
            <person name="Ettema T.J."/>
        </authorList>
    </citation>
    <scope>NUCLEOTIDE SEQUENCE</scope>
</reference>
<dbReference type="PANTHER" id="PTHR43679:SF2">
    <property type="entry name" value="OCTANOYL-[GCVH]:PROTEIN N-OCTANOYLTRANSFERASE"/>
    <property type="match status" value="1"/>
</dbReference>
<sequence>MGSSIPQWRYSSEDNLDAAYGLAVDEMLTHSVAQTDSSPILHLYSFKPSVIVGRYQDLEAGIRLERCRELGIEYNRRITGGGTVIMGPGQLALGLAVPLERLGVKSYVKAILAMFGDIIIDGLGRVGVEARFRPKNDIEVGGKKIAGLAVSIEEDDVLLFQMSLLLDFDTPLMLELLDLPAEKLSDKAISCFSERMTTIQAELGRPVAMDSVKKVILRAFEEGLAVNFTPSQFTKWEGQEITKLMKKRYCSPHWWFSVKHPAKRTGYAHKKTPEGLLQVYLSLSGGVIESLLITGDFFSSSRDINRIESALRWSATDEKSLEKNLEKVVGDNAVCGIDLSSLRETITAAKENYCLAKEDR</sequence>
<name>A0A0F9CG86_9ZZZZ</name>
<evidence type="ECO:0000256" key="3">
    <source>
        <dbReference type="ARBA" id="ARBA00012367"/>
    </source>
</evidence>
<evidence type="ECO:0000256" key="2">
    <source>
        <dbReference type="ARBA" id="ARBA00005124"/>
    </source>
</evidence>
<dbReference type="SUPFAM" id="SSF82649">
    <property type="entry name" value="SufE/NifU"/>
    <property type="match status" value="1"/>
</dbReference>
<dbReference type="PANTHER" id="PTHR43679">
    <property type="entry name" value="OCTANOYLTRANSFERASE LIPM-RELATED"/>
    <property type="match status" value="1"/>
</dbReference>
<keyword evidence="4" id="KW-0436">Ligase</keyword>
<dbReference type="GO" id="GO:0016979">
    <property type="term" value="F:lipoate-protein ligase activity"/>
    <property type="evidence" value="ECO:0007669"/>
    <property type="project" value="UniProtKB-EC"/>
</dbReference>
<comment type="catalytic activity">
    <reaction evidence="7">
        <text>L-lysyl-[lipoyl-carrier protein] + (R)-lipoate + ATP = N(6)-[(R)-lipoyl]-L-lysyl-[lipoyl-carrier protein] + AMP + diphosphate + H(+)</text>
        <dbReference type="Rhea" id="RHEA:49288"/>
        <dbReference type="Rhea" id="RHEA-COMP:10500"/>
        <dbReference type="Rhea" id="RHEA-COMP:10502"/>
        <dbReference type="ChEBI" id="CHEBI:15378"/>
        <dbReference type="ChEBI" id="CHEBI:29969"/>
        <dbReference type="ChEBI" id="CHEBI:30616"/>
        <dbReference type="ChEBI" id="CHEBI:33019"/>
        <dbReference type="ChEBI" id="CHEBI:83088"/>
        <dbReference type="ChEBI" id="CHEBI:83099"/>
        <dbReference type="ChEBI" id="CHEBI:456215"/>
        <dbReference type="EC" id="6.3.1.20"/>
    </reaction>
</comment>
<evidence type="ECO:0000256" key="6">
    <source>
        <dbReference type="ARBA" id="ARBA00022840"/>
    </source>
</evidence>
<dbReference type="Gene3D" id="3.30.930.10">
    <property type="entry name" value="Bira Bifunctional Protein, Domain 2"/>
    <property type="match status" value="1"/>
</dbReference>
<dbReference type="EMBL" id="LAZR01036204">
    <property type="protein sequence ID" value="KKL25467.1"/>
    <property type="molecule type" value="Genomic_DNA"/>
</dbReference>
<accession>A0A0F9CG86</accession>
<dbReference type="GO" id="GO:0009249">
    <property type="term" value="P:protein lipoylation"/>
    <property type="evidence" value="ECO:0007669"/>
    <property type="project" value="UniProtKB-ARBA"/>
</dbReference>
<dbReference type="GO" id="GO:0005524">
    <property type="term" value="F:ATP binding"/>
    <property type="evidence" value="ECO:0007669"/>
    <property type="project" value="UniProtKB-KW"/>
</dbReference>
<dbReference type="Gene3D" id="3.30.390.50">
    <property type="entry name" value="CO dehydrogenase flavoprotein, C-terminal domain"/>
    <property type="match status" value="1"/>
</dbReference>
<organism evidence="9">
    <name type="scientific">marine sediment metagenome</name>
    <dbReference type="NCBI Taxonomy" id="412755"/>
    <lineage>
        <taxon>unclassified sequences</taxon>
        <taxon>metagenomes</taxon>
        <taxon>ecological metagenomes</taxon>
    </lineage>
</organism>
<dbReference type="UniPathway" id="UPA00537">
    <property type="reaction ID" value="UER00594"/>
</dbReference>
<dbReference type="InterPro" id="IPR004143">
    <property type="entry name" value="BPL_LPL_catalytic"/>
</dbReference>
<dbReference type="SUPFAM" id="SSF55681">
    <property type="entry name" value="Class II aaRS and biotin synthetases"/>
    <property type="match status" value="1"/>
</dbReference>
<dbReference type="Pfam" id="PF21948">
    <property type="entry name" value="LplA-B_cat"/>
    <property type="match status" value="1"/>
</dbReference>
<keyword evidence="6" id="KW-0067">ATP-binding</keyword>
<dbReference type="InterPro" id="IPR050664">
    <property type="entry name" value="Octanoyltrans_LipM/LipL"/>
</dbReference>
<dbReference type="Pfam" id="PF10437">
    <property type="entry name" value="Lip_prot_lig_C"/>
    <property type="match status" value="1"/>
</dbReference>
<dbReference type="CDD" id="cd16443">
    <property type="entry name" value="LplA"/>
    <property type="match status" value="1"/>
</dbReference>
<evidence type="ECO:0000313" key="9">
    <source>
        <dbReference type="EMBL" id="KKL25467.1"/>
    </source>
</evidence>
<feature type="domain" description="BPL/LPL catalytic" evidence="8">
    <location>
        <begin position="35"/>
        <end position="228"/>
    </location>
</feature>
<comment type="pathway">
    <text evidence="1">Protein modification; protein lipoylation via exogenous pathway; protein N(6)-(lipoyl)lysine from lipoate: step 2/2.</text>
</comment>
<protein>
    <recommendedName>
        <fullName evidence="3">lipoate--protein ligase</fullName>
        <ecNumber evidence="3">6.3.1.20</ecNumber>
    </recommendedName>
</protein>
<proteinExistence type="predicted"/>
<dbReference type="AlphaFoldDB" id="A0A0F9CG86"/>
<dbReference type="PROSITE" id="PS51733">
    <property type="entry name" value="BPL_LPL_CATALYTIC"/>
    <property type="match status" value="1"/>
</dbReference>
<comment type="pathway">
    <text evidence="2">Protein modification; protein lipoylation via exogenous pathway; protein N(6)-(lipoyl)lysine from lipoate: step 1/2.</text>
</comment>
<evidence type="ECO:0000259" key="8">
    <source>
        <dbReference type="PROSITE" id="PS51733"/>
    </source>
</evidence>
<evidence type="ECO:0000256" key="4">
    <source>
        <dbReference type="ARBA" id="ARBA00022598"/>
    </source>
</evidence>
<dbReference type="EC" id="6.3.1.20" evidence="3"/>